<gene>
    <name evidence="1" type="ORF">RCC_00039</name>
</gene>
<evidence type="ECO:0000313" key="2">
    <source>
        <dbReference type="Proteomes" id="UP000225277"/>
    </source>
</evidence>
<dbReference type="RefSeq" id="XP_023620962.1">
    <property type="nucleotide sequence ID" value="XM_023765194.1"/>
</dbReference>
<keyword evidence="2" id="KW-1185">Reference proteome</keyword>
<organism evidence="1 2">
    <name type="scientific">Ramularia collo-cygni</name>
    <dbReference type="NCBI Taxonomy" id="112498"/>
    <lineage>
        <taxon>Eukaryota</taxon>
        <taxon>Fungi</taxon>
        <taxon>Dikarya</taxon>
        <taxon>Ascomycota</taxon>
        <taxon>Pezizomycotina</taxon>
        <taxon>Dothideomycetes</taxon>
        <taxon>Dothideomycetidae</taxon>
        <taxon>Mycosphaerellales</taxon>
        <taxon>Mycosphaerellaceae</taxon>
        <taxon>Ramularia</taxon>
    </lineage>
</organism>
<sequence length="107" mass="11684">MVFTVPATLFDKDPKEKDGNAIGKNKKDMIFDVVVASQSQSESFRAMLVCGDLMRRSSIATGRIGGSVGEALYSLLRLLMTELSTKAVPAMLDAEARPDGHIDKKFF</sequence>
<dbReference type="GeneID" id="35595446"/>
<dbReference type="EMBL" id="FJUY01000001">
    <property type="protein sequence ID" value="CZT14064.1"/>
    <property type="molecule type" value="Genomic_DNA"/>
</dbReference>
<name>A0A2D3UVN9_9PEZI</name>
<dbReference type="AlphaFoldDB" id="A0A2D3UVN9"/>
<dbReference type="Proteomes" id="UP000225277">
    <property type="component" value="Unassembled WGS sequence"/>
</dbReference>
<evidence type="ECO:0000313" key="1">
    <source>
        <dbReference type="EMBL" id="CZT14064.1"/>
    </source>
</evidence>
<proteinExistence type="predicted"/>
<accession>A0A2D3UVN9</accession>
<protein>
    <submittedName>
        <fullName evidence="1">Uncharacterized protein</fullName>
    </submittedName>
</protein>
<reference evidence="1 2" key="1">
    <citation type="submission" date="2016-03" db="EMBL/GenBank/DDBJ databases">
        <authorList>
            <person name="Ploux O."/>
        </authorList>
    </citation>
    <scope>NUCLEOTIDE SEQUENCE [LARGE SCALE GENOMIC DNA]</scope>
    <source>
        <strain evidence="1 2">URUG2</strain>
    </source>
</reference>